<evidence type="ECO:0000313" key="3">
    <source>
        <dbReference type="EMBL" id="KAJ7349086.1"/>
    </source>
</evidence>
<evidence type="ECO:0000256" key="1">
    <source>
        <dbReference type="SAM" id="MobiDB-lite"/>
    </source>
</evidence>
<feature type="compositionally biased region" description="Basic and acidic residues" evidence="1">
    <location>
        <begin position="406"/>
        <end position="415"/>
    </location>
</feature>
<organism evidence="3 4">
    <name type="scientific">Mycena albidolilacea</name>
    <dbReference type="NCBI Taxonomy" id="1033008"/>
    <lineage>
        <taxon>Eukaryota</taxon>
        <taxon>Fungi</taxon>
        <taxon>Dikarya</taxon>
        <taxon>Basidiomycota</taxon>
        <taxon>Agaricomycotina</taxon>
        <taxon>Agaricomycetes</taxon>
        <taxon>Agaricomycetidae</taxon>
        <taxon>Agaricales</taxon>
        <taxon>Marasmiineae</taxon>
        <taxon>Mycenaceae</taxon>
        <taxon>Mycena</taxon>
    </lineage>
</organism>
<dbReference type="AlphaFoldDB" id="A0AAD7A3Y7"/>
<feature type="region of interest" description="Disordered" evidence="1">
    <location>
        <begin position="396"/>
        <end position="417"/>
    </location>
</feature>
<dbReference type="Gene3D" id="1.10.510.10">
    <property type="entry name" value="Transferase(Phosphotransferase) domain 1"/>
    <property type="match status" value="1"/>
</dbReference>
<name>A0AAD7A3Y7_9AGAR</name>
<sequence length="484" mass="53696">MVLPLEAASSCSSLDCEILVATQPADYLCPVTGSISESECSWETVPIPRQAKCDPPAENDESPLTATQPAYESFDWNELGYLIIAFPSSLVDPACKEDNSRTMTVLREAETPPLGAEHSKLWCIHADDKLCEVYDYTKLLYLAQGSSGVVYSTTRIGTDVKVAVKRMRFSDDPGYKDRWHGHAEVTILQSLKGFPGVCQLLDKFEDATTLDLIFELIPGGDLLTEVLDRDLGEKTTKHITLQICRTMAKLHKTKQIVHRDLKLQNILVSDDSDAPTVTIVDFGSAKQTSLSKMNTLCGTVGYIAPEVTKGPYGCRIDVFGFGMCLLFMFLSGRRDVIEEILADGLTMDYLDSLLEKKGISLDGQNLLKKTLAVNPDDRISFDDALKEPFFAATASEPNTTSVTTTAHREGSDKVTQRTGSLTLRQNDGVLEIEEALRSTSKRSFEEVDDATLRRSESDRKRSRFEAQDEEQDQLLPGEPRSYIF</sequence>
<feature type="compositionally biased region" description="Basic and acidic residues" evidence="1">
    <location>
        <begin position="443"/>
        <end position="466"/>
    </location>
</feature>
<feature type="region of interest" description="Disordered" evidence="1">
    <location>
        <begin position="443"/>
        <end position="484"/>
    </location>
</feature>
<dbReference type="InterPro" id="IPR000719">
    <property type="entry name" value="Prot_kinase_dom"/>
</dbReference>
<feature type="domain" description="Protein kinase" evidence="2">
    <location>
        <begin position="136"/>
        <end position="390"/>
    </location>
</feature>
<dbReference type="Pfam" id="PF00069">
    <property type="entry name" value="Pkinase"/>
    <property type="match status" value="1"/>
</dbReference>
<dbReference type="SMART" id="SM00220">
    <property type="entry name" value="S_TKc"/>
    <property type="match status" value="1"/>
</dbReference>
<dbReference type="GO" id="GO:0005524">
    <property type="term" value="F:ATP binding"/>
    <property type="evidence" value="ECO:0007669"/>
    <property type="project" value="InterPro"/>
</dbReference>
<gene>
    <name evidence="3" type="ORF">DFH08DRAFT_959280</name>
</gene>
<accession>A0AAD7A3Y7</accession>
<dbReference type="PROSITE" id="PS50011">
    <property type="entry name" value="PROTEIN_KINASE_DOM"/>
    <property type="match status" value="1"/>
</dbReference>
<dbReference type="Proteomes" id="UP001218218">
    <property type="component" value="Unassembled WGS sequence"/>
</dbReference>
<keyword evidence="3" id="KW-0418">Kinase</keyword>
<dbReference type="SUPFAM" id="SSF56112">
    <property type="entry name" value="Protein kinase-like (PK-like)"/>
    <property type="match status" value="1"/>
</dbReference>
<proteinExistence type="predicted"/>
<dbReference type="EMBL" id="JARIHO010000016">
    <property type="protein sequence ID" value="KAJ7349086.1"/>
    <property type="molecule type" value="Genomic_DNA"/>
</dbReference>
<feature type="compositionally biased region" description="Polar residues" evidence="1">
    <location>
        <begin position="396"/>
        <end position="405"/>
    </location>
</feature>
<dbReference type="GO" id="GO:0004672">
    <property type="term" value="F:protein kinase activity"/>
    <property type="evidence" value="ECO:0007669"/>
    <property type="project" value="InterPro"/>
</dbReference>
<dbReference type="PROSITE" id="PS00108">
    <property type="entry name" value="PROTEIN_KINASE_ST"/>
    <property type="match status" value="1"/>
</dbReference>
<dbReference type="PANTHER" id="PTHR44167:SF24">
    <property type="entry name" value="SERINE_THREONINE-PROTEIN KINASE CHK2"/>
    <property type="match status" value="1"/>
</dbReference>
<evidence type="ECO:0000259" key="2">
    <source>
        <dbReference type="PROSITE" id="PS50011"/>
    </source>
</evidence>
<keyword evidence="3" id="KW-0808">Transferase</keyword>
<protein>
    <submittedName>
        <fullName evidence="3">Kinase-like domain-containing protein</fullName>
    </submittedName>
</protein>
<reference evidence="3" key="1">
    <citation type="submission" date="2023-03" db="EMBL/GenBank/DDBJ databases">
        <title>Massive genome expansion in bonnet fungi (Mycena s.s.) driven by repeated elements and novel gene families across ecological guilds.</title>
        <authorList>
            <consortium name="Lawrence Berkeley National Laboratory"/>
            <person name="Harder C.B."/>
            <person name="Miyauchi S."/>
            <person name="Viragh M."/>
            <person name="Kuo A."/>
            <person name="Thoen E."/>
            <person name="Andreopoulos B."/>
            <person name="Lu D."/>
            <person name="Skrede I."/>
            <person name="Drula E."/>
            <person name="Henrissat B."/>
            <person name="Morin E."/>
            <person name="Kohler A."/>
            <person name="Barry K."/>
            <person name="LaButti K."/>
            <person name="Morin E."/>
            <person name="Salamov A."/>
            <person name="Lipzen A."/>
            <person name="Mereny Z."/>
            <person name="Hegedus B."/>
            <person name="Baldrian P."/>
            <person name="Stursova M."/>
            <person name="Weitz H."/>
            <person name="Taylor A."/>
            <person name="Grigoriev I.V."/>
            <person name="Nagy L.G."/>
            <person name="Martin F."/>
            <person name="Kauserud H."/>
        </authorList>
    </citation>
    <scope>NUCLEOTIDE SEQUENCE</scope>
    <source>
        <strain evidence="3">CBHHK002</strain>
    </source>
</reference>
<dbReference type="InterPro" id="IPR008271">
    <property type="entry name" value="Ser/Thr_kinase_AS"/>
</dbReference>
<keyword evidence="4" id="KW-1185">Reference proteome</keyword>
<dbReference type="InterPro" id="IPR011009">
    <property type="entry name" value="Kinase-like_dom_sf"/>
</dbReference>
<dbReference type="PANTHER" id="PTHR44167">
    <property type="entry name" value="OVARIAN-SPECIFIC SERINE/THREONINE-PROTEIN KINASE LOK-RELATED"/>
    <property type="match status" value="1"/>
</dbReference>
<evidence type="ECO:0000313" key="4">
    <source>
        <dbReference type="Proteomes" id="UP001218218"/>
    </source>
</evidence>
<comment type="caution">
    <text evidence="3">The sequence shown here is derived from an EMBL/GenBank/DDBJ whole genome shotgun (WGS) entry which is preliminary data.</text>
</comment>